<evidence type="ECO:0000259" key="1">
    <source>
        <dbReference type="Pfam" id="PF00501"/>
    </source>
</evidence>
<feature type="domain" description="AMP-dependent synthetase/ligase" evidence="1">
    <location>
        <begin position="35"/>
        <end position="390"/>
    </location>
</feature>
<evidence type="ECO:0000259" key="2">
    <source>
        <dbReference type="Pfam" id="PF13193"/>
    </source>
</evidence>
<dbReference type="InterPro" id="IPR025110">
    <property type="entry name" value="AMP-bd_C"/>
</dbReference>
<dbReference type="SUPFAM" id="SSF56801">
    <property type="entry name" value="Acetyl-CoA synthetase-like"/>
    <property type="match status" value="1"/>
</dbReference>
<sequence length="551" mass="61936">MGQWDDKFERAERRWADWTMQAYAQTERVIGHIIEDKARRDPYHEVFRFGDRTISFEQLNALSNRAANGFLELSIGSGDKVAVMLTNRVEFLIAWFGLNRIGAVCVPINVALKGEGLTYQIDHADCVALVAEPAFSVPLEAVADRLPKLRHTIVVEGRALSCLTGWPGREPLHFDELMAHAETAPGVSVDFRQLSTISYTSGTTGRSKGVLISHHYWYEIWSQAVQYARYTDYDVLYTGLPFFHTSAHGTTGPAILAGAQAVFVERFSASRMLDDCRRWNCTSAKFIGGMLSILMKQPPSLDDADNPLRLMVGAAAPPHLWLAFEQRFNTRLLELYGMTECSSCLVNPYDDRRAGSCGKAITGYDVKVVDDLDNDVARGQTGELVVRPQHPYLGTSGYYKDPDATIDLFRNLWIHTGDLAREDEDGYFHYVDRKKQALRRRGENISSFEVEAVIGAHPSVLESCVVGVPSELGEDDVKAVIVLRQGEQLTEVELIRWCEPRLAYFAIPRYVAFRDGLPKTPSERVEKYRLRAEGVTADCWDRERAGVIVSR</sequence>
<name>A0A2I8EYI5_9BURK</name>
<dbReference type="GO" id="GO:0016878">
    <property type="term" value="F:acid-thiol ligase activity"/>
    <property type="evidence" value="ECO:0007669"/>
    <property type="project" value="UniProtKB-ARBA"/>
</dbReference>
<dbReference type="InterPro" id="IPR045851">
    <property type="entry name" value="AMP-bd_C_sf"/>
</dbReference>
<feature type="domain" description="AMP-binding enzyme C-terminal" evidence="2">
    <location>
        <begin position="449"/>
        <end position="522"/>
    </location>
</feature>
<dbReference type="PROSITE" id="PS00455">
    <property type="entry name" value="AMP_BINDING"/>
    <property type="match status" value="1"/>
</dbReference>
<dbReference type="InterPro" id="IPR020845">
    <property type="entry name" value="AMP-binding_CS"/>
</dbReference>
<gene>
    <name evidence="3" type="ORF">C2L65_33130</name>
</gene>
<dbReference type="KEGG" id="pter:C2L65_33130"/>
<accession>A0A2I8EYI5</accession>
<protein>
    <submittedName>
        <fullName evidence="3">ATP-dependent acyl-CoA ligase</fullName>
    </submittedName>
</protein>
<dbReference type="CDD" id="cd05934">
    <property type="entry name" value="FACL_DitJ_like"/>
    <property type="match status" value="1"/>
</dbReference>
<dbReference type="Gene3D" id="3.40.50.12780">
    <property type="entry name" value="N-terminal domain of ligase-like"/>
    <property type="match status" value="1"/>
</dbReference>
<evidence type="ECO:0000313" key="3">
    <source>
        <dbReference type="EMBL" id="AUT64508.1"/>
    </source>
</evidence>
<reference evidence="3 4" key="1">
    <citation type="submission" date="2018-01" db="EMBL/GenBank/DDBJ databases">
        <title>Species boundaries and ecological features among Paraburkholderia terrae DSMZ17804T, P. hospita DSMZ17164T and P. caribensis DSMZ13236T.</title>
        <authorList>
            <person name="Pratama A.A."/>
        </authorList>
    </citation>
    <scope>NUCLEOTIDE SEQUENCE [LARGE SCALE GENOMIC DNA]</scope>
    <source>
        <strain evidence="3 4">DSM 17804</strain>
    </source>
</reference>
<keyword evidence="3" id="KW-0436">Ligase</keyword>
<dbReference type="PANTHER" id="PTHR43767:SF1">
    <property type="entry name" value="NONRIBOSOMAL PEPTIDE SYNTHASE PES1 (EUROFUNG)-RELATED"/>
    <property type="match status" value="1"/>
</dbReference>
<dbReference type="InterPro" id="IPR042099">
    <property type="entry name" value="ANL_N_sf"/>
</dbReference>
<dbReference type="EMBL" id="CP026113">
    <property type="protein sequence ID" value="AUT64508.1"/>
    <property type="molecule type" value="Genomic_DNA"/>
</dbReference>
<evidence type="ECO:0000313" key="4">
    <source>
        <dbReference type="Proteomes" id="UP000243502"/>
    </source>
</evidence>
<proteinExistence type="predicted"/>
<dbReference type="Pfam" id="PF00501">
    <property type="entry name" value="AMP-binding"/>
    <property type="match status" value="1"/>
</dbReference>
<dbReference type="Proteomes" id="UP000243502">
    <property type="component" value="Chromosome 3"/>
</dbReference>
<dbReference type="OrthoDB" id="9766486at2"/>
<dbReference type="InterPro" id="IPR000873">
    <property type="entry name" value="AMP-dep_synth/lig_dom"/>
</dbReference>
<dbReference type="Gene3D" id="3.30.300.30">
    <property type="match status" value="1"/>
</dbReference>
<dbReference type="InterPro" id="IPR050237">
    <property type="entry name" value="ATP-dep_AMP-bd_enzyme"/>
</dbReference>
<dbReference type="AlphaFoldDB" id="A0A2I8EYI5"/>
<dbReference type="Pfam" id="PF13193">
    <property type="entry name" value="AMP-binding_C"/>
    <property type="match status" value="1"/>
</dbReference>
<organism evidence="3 4">
    <name type="scientific">Paraburkholderia terrae</name>
    <dbReference type="NCBI Taxonomy" id="311230"/>
    <lineage>
        <taxon>Bacteria</taxon>
        <taxon>Pseudomonadati</taxon>
        <taxon>Pseudomonadota</taxon>
        <taxon>Betaproteobacteria</taxon>
        <taxon>Burkholderiales</taxon>
        <taxon>Burkholderiaceae</taxon>
        <taxon>Paraburkholderia</taxon>
    </lineage>
</organism>
<dbReference type="RefSeq" id="WP_052426844.1">
    <property type="nucleotide sequence ID" value="NZ_CP026113.1"/>
</dbReference>
<dbReference type="PANTHER" id="PTHR43767">
    <property type="entry name" value="LONG-CHAIN-FATTY-ACID--COA LIGASE"/>
    <property type="match status" value="1"/>
</dbReference>